<evidence type="ECO:0000313" key="2">
    <source>
        <dbReference type="Proteomes" id="UP000269199"/>
    </source>
</evidence>
<dbReference type="Proteomes" id="UP000269199">
    <property type="component" value="Chromosome"/>
</dbReference>
<proteinExistence type="predicted"/>
<dbReference type="EMBL" id="CP024996">
    <property type="protein sequence ID" value="AYR23027.1"/>
    <property type="molecule type" value="Genomic_DNA"/>
</dbReference>
<evidence type="ECO:0000313" key="1">
    <source>
        <dbReference type="EMBL" id="AYR23027.1"/>
    </source>
</evidence>
<sequence length="165" mass="16228">MLAATAAGAYSTLEAGRKQANAQQAQQQELVNQAAYDKDAAVAQADKIRRAAAQQQSQARAQLAGSGAAVGEGTAVTINDTIDLNANQDAYTALLSGSRSAGTSLRQASAYGQAAADSASASYLNAASSVLATGAAIGKGWKTPASSAPSSLGSGITAPANALIG</sequence>
<accession>A0AAD0U4E9</accession>
<protein>
    <submittedName>
        <fullName evidence="1">Uncharacterized protein</fullName>
    </submittedName>
</protein>
<dbReference type="AlphaFoldDB" id="A0AAD0U4E9"/>
<gene>
    <name evidence="1" type="ORF">RC54_03975</name>
</gene>
<name>A0AAD0U4E9_9BURK</name>
<organism evidence="1 2">
    <name type="scientific">Herbaspirillum rubrisubalbicans</name>
    <dbReference type="NCBI Taxonomy" id="80842"/>
    <lineage>
        <taxon>Bacteria</taxon>
        <taxon>Pseudomonadati</taxon>
        <taxon>Pseudomonadota</taxon>
        <taxon>Betaproteobacteria</taxon>
        <taxon>Burkholderiales</taxon>
        <taxon>Oxalobacteraceae</taxon>
        <taxon>Herbaspirillum</taxon>
    </lineage>
</organism>
<reference evidence="1 2" key="1">
    <citation type="submission" date="2017-11" db="EMBL/GenBank/DDBJ databases">
        <title>Complete genome sequence of Herbaspirillum rubrisubalbicans DSM 11543.</title>
        <authorList>
            <person name="Chen M."/>
            <person name="An Q."/>
        </authorList>
    </citation>
    <scope>NUCLEOTIDE SEQUENCE [LARGE SCALE GENOMIC DNA]</scope>
    <source>
        <strain evidence="1 2">DSM 11543</strain>
    </source>
</reference>